<dbReference type="PANTHER" id="PTHR30627:SF24">
    <property type="entry name" value="PENICILLIN-BINDING PROTEIN 4B"/>
    <property type="match status" value="1"/>
</dbReference>
<accession>A0A1W2FUF8</accession>
<proteinExistence type="predicted"/>
<dbReference type="AlphaFoldDB" id="A0A1W2FUF8"/>
<dbReference type="GO" id="GO:0008658">
    <property type="term" value="F:penicillin binding"/>
    <property type="evidence" value="ECO:0007669"/>
    <property type="project" value="InterPro"/>
</dbReference>
<dbReference type="GO" id="GO:0016740">
    <property type="term" value="F:transferase activity"/>
    <property type="evidence" value="ECO:0007669"/>
    <property type="project" value="UniProtKB-KW"/>
</dbReference>
<dbReference type="Pfam" id="PF21922">
    <property type="entry name" value="PBP_dimer_2"/>
    <property type="match status" value="1"/>
</dbReference>
<feature type="domain" description="Penicillin binding protein A dimerisation" evidence="2">
    <location>
        <begin position="52"/>
        <end position="135"/>
    </location>
</feature>
<name>A0A1W2FUF8_9PSEU</name>
<gene>
    <name evidence="3" type="ORF">SAMN05660733_08229</name>
</gene>
<evidence type="ECO:0000259" key="1">
    <source>
        <dbReference type="Pfam" id="PF00905"/>
    </source>
</evidence>
<dbReference type="STRING" id="40571.SAMN05660733_08229"/>
<evidence type="ECO:0000313" key="3">
    <source>
        <dbReference type="EMBL" id="SMD25589.1"/>
    </source>
</evidence>
<evidence type="ECO:0000313" key="4">
    <source>
        <dbReference type="Proteomes" id="UP000192840"/>
    </source>
</evidence>
<protein>
    <submittedName>
        <fullName evidence="3">Peptidoglycan glycosyltransferase</fullName>
    </submittedName>
</protein>
<dbReference type="RefSeq" id="WP_030480244.1">
    <property type="nucleotide sequence ID" value="NZ_FWYC01000031.1"/>
</dbReference>
<dbReference type="GO" id="GO:0071555">
    <property type="term" value="P:cell wall organization"/>
    <property type="evidence" value="ECO:0007669"/>
    <property type="project" value="TreeGrafter"/>
</dbReference>
<feature type="domain" description="Penicillin-binding protein transpeptidase" evidence="1">
    <location>
        <begin position="158"/>
        <end position="484"/>
    </location>
</feature>
<dbReference type="eggNOG" id="COG0768">
    <property type="taxonomic scope" value="Bacteria"/>
</dbReference>
<dbReference type="InterPro" id="IPR054120">
    <property type="entry name" value="PBPA_dimer"/>
</dbReference>
<dbReference type="Gene3D" id="3.90.1310.10">
    <property type="entry name" value="Penicillin-binding protein 2a (Domain 2)"/>
    <property type="match status" value="1"/>
</dbReference>
<dbReference type="Pfam" id="PF00905">
    <property type="entry name" value="Transpeptidase"/>
    <property type="match status" value="1"/>
</dbReference>
<dbReference type="GO" id="GO:0071972">
    <property type="term" value="F:peptidoglycan L,D-transpeptidase activity"/>
    <property type="evidence" value="ECO:0007669"/>
    <property type="project" value="TreeGrafter"/>
</dbReference>
<dbReference type="Gene3D" id="3.40.710.10">
    <property type="entry name" value="DD-peptidase/beta-lactamase superfamily"/>
    <property type="match status" value="1"/>
</dbReference>
<organism evidence="3 4">
    <name type="scientific">Lentzea albidocapillata</name>
    <dbReference type="NCBI Taxonomy" id="40571"/>
    <lineage>
        <taxon>Bacteria</taxon>
        <taxon>Bacillati</taxon>
        <taxon>Actinomycetota</taxon>
        <taxon>Actinomycetes</taxon>
        <taxon>Pseudonocardiales</taxon>
        <taxon>Pseudonocardiaceae</taxon>
        <taxon>Lentzea</taxon>
    </lineage>
</organism>
<dbReference type="InterPro" id="IPR050515">
    <property type="entry name" value="Beta-lactam/transpept"/>
</dbReference>
<reference evidence="4" key="1">
    <citation type="submission" date="2017-04" db="EMBL/GenBank/DDBJ databases">
        <authorList>
            <person name="Varghese N."/>
            <person name="Submissions S."/>
        </authorList>
    </citation>
    <scope>NUCLEOTIDE SEQUENCE [LARGE SCALE GENOMIC DNA]</scope>
    <source>
        <strain evidence="4">DSM 44073</strain>
    </source>
</reference>
<keyword evidence="4" id="KW-1185">Reference proteome</keyword>
<keyword evidence="3" id="KW-0808">Transferase</keyword>
<dbReference type="Proteomes" id="UP000192840">
    <property type="component" value="Unassembled WGS sequence"/>
</dbReference>
<sequence length="491" mass="52281">MNTPLRRVGMAMMVMIVLLLGNATWVQVINADEWRKNAYNRRVLLDEYARKRGLITVADGTVIADVKETSDRLRYLRTYNNGPAYAAVTGYLSVTYGTSGIERTENDLLNGSDDRLFTRRVSALITGRDPVGGNVQLTVNAKVQQTAYDQLVAKGFTGSVVAIKPDTGEILAMASTPSYEPNRLASHDAAEQQAAWKQLTAKGNGNPLINRATQGLYPPGSTYKVVVAAAALADGKNKDSQYTAKGTINLPGTSNAPFPNFNGQPCGPGETVSMETALAKSCNTAFGEMAAQVGKSKLTTQSNKFGFNDNDLEVPLAVETSTLGAIQDEAALYQSGIGQRDVRVTPLQNAMVAATIANNGKRMHPYLVSKILGPDLKSIDETEPDQIETAMSTANANVLRDMMIQSEINTGGEGRLSNVQVASKTGTAEHGENVAENKPHAWYIAFAPAQKPEIAIAVIVEDGGDRGLGATGGKVAAPIGRAVMNAYLAGR</sequence>
<dbReference type="SUPFAM" id="SSF56601">
    <property type="entry name" value="beta-lactamase/transpeptidase-like"/>
    <property type="match status" value="1"/>
</dbReference>
<dbReference type="InterPro" id="IPR001460">
    <property type="entry name" value="PCN-bd_Tpept"/>
</dbReference>
<evidence type="ECO:0000259" key="2">
    <source>
        <dbReference type="Pfam" id="PF21922"/>
    </source>
</evidence>
<dbReference type="PANTHER" id="PTHR30627">
    <property type="entry name" value="PEPTIDOGLYCAN D,D-TRANSPEPTIDASE"/>
    <property type="match status" value="1"/>
</dbReference>
<dbReference type="InterPro" id="IPR012338">
    <property type="entry name" value="Beta-lactam/transpept-like"/>
</dbReference>
<dbReference type="OrthoDB" id="9766847at2"/>
<dbReference type="GO" id="GO:0005886">
    <property type="term" value="C:plasma membrane"/>
    <property type="evidence" value="ECO:0007669"/>
    <property type="project" value="TreeGrafter"/>
</dbReference>
<dbReference type="EMBL" id="FWYC01000031">
    <property type="protein sequence ID" value="SMD25589.1"/>
    <property type="molecule type" value="Genomic_DNA"/>
</dbReference>